<comment type="caution">
    <text evidence="2">The sequence shown here is derived from an EMBL/GenBank/DDBJ whole genome shotgun (WGS) entry which is preliminary data.</text>
</comment>
<reference evidence="2 3" key="1">
    <citation type="journal article" date="2023" name="J. Hered.">
        <title>Chromosome-level genome of the wood stork (Mycteria americana) provides insight into avian chromosome evolution.</title>
        <authorList>
            <person name="Flamio R. Jr."/>
            <person name="Ramstad K.M."/>
        </authorList>
    </citation>
    <scope>NUCLEOTIDE SEQUENCE [LARGE SCALE GENOMIC DNA]</scope>
    <source>
        <strain evidence="2">JAX WOST 10</strain>
    </source>
</reference>
<evidence type="ECO:0000256" key="1">
    <source>
        <dbReference type="SAM" id="MobiDB-lite"/>
    </source>
</evidence>
<gene>
    <name evidence="2" type="ORF">QYF61_009893</name>
</gene>
<keyword evidence="3" id="KW-1185">Reference proteome</keyword>
<accession>A0AAN7MKP3</accession>
<dbReference type="EMBL" id="JAUNZN010000024">
    <property type="protein sequence ID" value="KAK4808590.1"/>
    <property type="molecule type" value="Genomic_DNA"/>
</dbReference>
<feature type="region of interest" description="Disordered" evidence="1">
    <location>
        <begin position="1"/>
        <end position="144"/>
    </location>
</feature>
<evidence type="ECO:0000313" key="2">
    <source>
        <dbReference type="EMBL" id="KAK4808590.1"/>
    </source>
</evidence>
<dbReference type="Proteomes" id="UP001333110">
    <property type="component" value="Unassembled WGS sequence"/>
</dbReference>
<organism evidence="2 3">
    <name type="scientific">Mycteria americana</name>
    <name type="common">Wood stork</name>
    <dbReference type="NCBI Taxonomy" id="33587"/>
    <lineage>
        <taxon>Eukaryota</taxon>
        <taxon>Metazoa</taxon>
        <taxon>Chordata</taxon>
        <taxon>Craniata</taxon>
        <taxon>Vertebrata</taxon>
        <taxon>Euteleostomi</taxon>
        <taxon>Archelosauria</taxon>
        <taxon>Archosauria</taxon>
        <taxon>Dinosauria</taxon>
        <taxon>Saurischia</taxon>
        <taxon>Theropoda</taxon>
        <taxon>Coelurosauria</taxon>
        <taxon>Aves</taxon>
        <taxon>Neognathae</taxon>
        <taxon>Neoaves</taxon>
        <taxon>Aequornithes</taxon>
        <taxon>Ciconiiformes</taxon>
        <taxon>Ciconiidae</taxon>
        <taxon>Mycteria</taxon>
    </lineage>
</organism>
<sequence length="300" mass="34735">MVCVRDSGVLFFGKNREGKGKERKGREGKGREGKGREGKGREGKGREEKRREEKRREEKRREEKRREEKRREEKRREEKRREEKRREEKRREEKRREEKRREEKRREEKRREEGNLGSSQRGEEAPKSESVSVSEESKRGTHQLSGAACCEGILVPAVKVSGDGTLGQHPRILPPPNIQLQAAGEFTWDLWKGRLQKNPDLALSVDGSSYYLHGQRRTGYSQGQVMEAEPLPARLSAQGVELKGKKEDPRIFTSVNLPSRPGMVMEQLILGTISRHVKDKNVSRIRQGELILEQLDNQLL</sequence>
<dbReference type="AlphaFoldDB" id="A0AAN7MKP3"/>
<name>A0AAN7MKP3_MYCAM</name>
<proteinExistence type="predicted"/>
<feature type="compositionally biased region" description="Basic and acidic residues" evidence="1">
    <location>
        <begin position="14"/>
        <end position="114"/>
    </location>
</feature>
<protein>
    <submittedName>
        <fullName evidence="2">Uncharacterized protein</fullName>
    </submittedName>
</protein>
<evidence type="ECO:0000313" key="3">
    <source>
        <dbReference type="Proteomes" id="UP001333110"/>
    </source>
</evidence>